<dbReference type="Proteomes" id="UP000286268">
    <property type="component" value="Chromosome"/>
</dbReference>
<protein>
    <recommendedName>
        <fullName evidence="3">Restriction endonuclease type IV Mrr domain-containing protein</fullName>
    </recommendedName>
</protein>
<keyword evidence="2" id="KW-1185">Reference proteome</keyword>
<accession>A0A3R5QWX5</accession>
<dbReference type="EMBL" id="CP025746">
    <property type="protein sequence ID" value="QAA34125.1"/>
    <property type="molecule type" value="Genomic_DNA"/>
</dbReference>
<name>A0A3R5QWX5_9CLOT</name>
<gene>
    <name evidence="1" type="ORF">C1I91_22220</name>
</gene>
<proteinExistence type="predicted"/>
<dbReference type="RefSeq" id="WP_128214846.1">
    <property type="nucleotide sequence ID" value="NZ_CP025746.1"/>
</dbReference>
<dbReference type="OrthoDB" id="9797274at2"/>
<sequence length="161" mass="18639">MFTITGIIVILSMYQLFKVGRTLIRIVNIIKKDFKINTLGEELDRLSSEEFIDWCVEYLKTKNYIFINKFDTNTLLCKHRGEKVYVSCVKSGEFDKINMYKLIGIKASKKIDKIAVLANIDEAKLDDEILKEFNSLGIEIISGGEFNVSYEEYVKMNSLIR</sequence>
<evidence type="ECO:0000313" key="1">
    <source>
        <dbReference type="EMBL" id="QAA34125.1"/>
    </source>
</evidence>
<evidence type="ECO:0008006" key="3">
    <source>
        <dbReference type="Google" id="ProtNLM"/>
    </source>
</evidence>
<dbReference type="KEGG" id="cmah:C1I91_22220"/>
<reference evidence="1 2" key="1">
    <citation type="submission" date="2018-01" db="EMBL/GenBank/DDBJ databases">
        <title>Genome Sequencing and Assembly of Anaerobacter polyendosporus strain CT4.</title>
        <authorList>
            <person name="Tachaapaikoon C."/>
            <person name="Sutheeworapong S."/>
            <person name="Jenjaroenpun P."/>
            <person name="Wongsurawat T."/>
            <person name="Nookeaw I."/>
            <person name="Cheawchanlertfa P."/>
            <person name="Kosugi A."/>
            <person name="Cheevadhanarak S."/>
            <person name="Ratanakhanokchai K."/>
        </authorList>
    </citation>
    <scope>NUCLEOTIDE SEQUENCE [LARGE SCALE GENOMIC DNA]</scope>
    <source>
        <strain evidence="1 2">CT4</strain>
    </source>
</reference>
<evidence type="ECO:0000313" key="2">
    <source>
        <dbReference type="Proteomes" id="UP000286268"/>
    </source>
</evidence>
<dbReference type="AlphaFoldDB" id="A0A3R5QWX5"/>
<organism evidence="1 2">
    <name type="scientific">Clostridium manihotivorum</name>
    <dbReference type="NCBI Taxonomy" id="2320868"/>
    <lineage>
        <taxon>Bacteria</taxon>
        <taxon>Bacillati</taxon>
        <taxon>Bacillota</taxon>
        <taxon>Clostridia</taxon>
        <taxon>Eubacteriales</taxon>
        <taxon>Clostridiaceae</taxon>
        <taxon>Clostridium</taxon>
    </lineage>
</organism>